<dbReference type="EMBL" id="CAJJDO010000003">
    <property type="protein sequence ID" value="CAD8134608.1"/>
    <property type="molecule type" value="Genomic_DNA"/>
</dbReference>
<sequence>MLILISSSNFLTMKINENLKRSEQDIQLDDRIEKENTEVSLLDQQKFNNNNDDY</sequence>
<protein>
    <submittedName>
        <fullName evidence="1">Uncharacterized protein</fullName>
    </submittedName>
</protein>
<dbReference type="Proteomes" id="UP000689195">
    <property type="component" value="Unassembled WGS sequence"/>
</dbReference>
<dbReference type="AlphaFoldDB" id="A0A8S1S2Z4"/>
<reference evidence="1" key="1">
    <citation type="submission" date="2021-01" db="EMBL/GenBank/DDBJ databases">
        <authorList>
            <consortium name="Genoscope - CEA"/>
            <person name="William W."/>
        </authorList>
    </citation>
    <scope>NUCLEOTIDE SEQUENCE</scope>
</reference>
<proteinExistence type="predicted"/>
<name>A0A8S1S2Z4_9CILI</name>
<keyword evidence="2" id="KW-1185">Reference proteome</keyword>
<organism evidence="1 2">
    <name type="scientific">Paramecium pentaurelia</name>
    <dbReference type="NCBI Taxonomy" id="43138"/>
    <lineage>
        <taxon>Eukaryota</taxon>
        <taxon>Sar</taxon>
        <taxon>Alveolata</taxon>
        <taxon>Ciliophora</taxon>
        <taxon>Intramacronucleata</taxon>
        <taxon>Oligohymenophorea</taxon>
        <taxon>Peniculida</taxon>
        <taxon>Parameciidae</taxon>
        <taxon>Paramecium</taxon>
    </lineage>
</organism>
<comment type="caution">
    <text evidence="1">The sequence shown here is derived from an EMBL/GenBank/DDBJ whole genome shotgun (WGS) entry which is preliminary data.</text>
</comment>
<evidence type="ECO:0000313" key="1">
    <source>
        <dbReference type="EMBL" id="CAD8134608.1"/>
    </source>
</evidence>
<evidence type="ECO:0000313" key="2">
    <source>
        <dbReference type="Proteomes" id="UP000689195"/>
    </source>
</evidence>
<gene>
    <name evidence="1" type="ORF">PPENT_87.1.T0030392</name>
</gene>
<accession>A0A8S1S2Z4</accession>